<keyword evidence="3 5" id="KW-0285">Flavoprotein</keyword>
<keyword evidence="10" id="KW-1185">Reference proteome</keyword>
<organism evidence="9 10">
    <name type="scientific">Frigoriglobus tundricola</name>
    <dbReference type="NCBI Taxonomy" id="2774151"/>
    <lineage>
        <taxon>Bacteria</taxon>
        <taxon>Pseudomonadati</taxon>
        <taxon>Planctomycetota</taxon>
        <taxon>Planctomycetia</taxon>
        <taxon>Gemmatales</taxon>
        <taxon>Gemmataceae</taxon>
        <taxon>Frigoriglobus</taxon>
    </lineage>
</organism>
<name>A0A6M5YXI1_9BACT</name>
<evidence type="ECO:0000256" key="4">
    <source>
        <dbReference type="ARBA" id="ARBA00022827"/>
    </source>
</evidence>
<dbReference type="Pfam" id="PF02771">
    <property type="entry name" value="Acyl-CoA_dh_N"/>
    <property type="match status" value="1"/>
</dbReference>
<dbReference type="InterPro" id="IPR046373">
    <property type="entry name" value="Acyl-CoA_Oxase/DH_mid-dom_sf"/>
</dbReference>
<dbReference type="Pfam" id="PF00441">
    <property type="entry name" value="Acyl-CoA_dh_1"/>
    <property type="match status" value="1"/>
</dbReference>
<dbReference type="GO" id="GO:0008470">
    <property type="term" value="F:3-methylbutanoyl-CoA dehydrogenase activity"/>
    <property type="evidence" value="ECO:0007669"/>
    <property type="project" value="UniProtKB-EC"/>
</dbReference>
<dbReference type="InterPro" id="IPR009075">
    <property type="entry name" value="AcylCo_DH/oxidase_C"/>
</dbReference>
<dbReference type="KEGG" id="ftj:FTUN_6422"/>
<reference evidence="10" key="1">
    <citation type="submission" date="2020-05" db="EMBL/GenBank/DDBJ databases">
        <title>Frigoriglobus tundricola gen. nov., sp. nov., a psychrotolerant cellulolytic planctomycete of the family Gemmataceae with two divergent copies of 16S rRNA gene.</title>
        <authorList>
            <person name="Kulichevskaya I.S."/>
            <person name="Ivanova A.A."/>
            <person name="Naumoff D.G."/>
            <person name="Beletsky A.V."/>
            <person name="Rijpstra W.I.C."/>
            <person name="Sinninghe Damste J.S."/>
            <person name="Mardanov A.V."/>
            <person name="Ravin N.V."/>
            <person name="Dedysh S.N."/>
        </authorList>
    </citation>
    <scope>NUCLEOTIDE SEQUENCE [LARGE SCALE GENOMIC DNA]</scope>
    <source>
        <strain evidence="10">PL17</strain>
    </source>
</reference>
<dbReference type="InterPro" id="IPR037069">
    <property type="entry name" value="AcylCoA_DH/ox_N_sf"/>
</dbReference>
<dbReference type="Pfam" id="PF02770">
    <property type="entry name" value="Acyl-CoA_dh_M"/>
    <property type="match status" value="1"/>
</dbReference>
<comment type="similarity">
    <text evidence="2 5">Belongs to the acyl-CoA dehydrogenase family.</text>
</comment>
<accession>A0A6M5YXI1</accession>
<dbReference type="Gene3D" id="1.10.540.10">
    <property type="entry name" value="Acyl-CoA dehydrogenase/oxidase, N-terminal domain"/>
    <property type="match status" value="1"/>
</dbReference>
<dbReference type="InterPro" id="IPR036250">
    <property type="entry name" value="AcylCo_DH-like_C"/>
</dbReference>
<dbReference type="SUPFAM" id="SSF56645">
    <property type="entry name" value="Acyl-CoA dehydrogenase NM domain-like"/>
    <property type="match status" value="1"/>
</dbReference>
<dbReference type="InterPro" id="IPR009100">
    <property type="entry name" value="AcylCoA_DH/oxidase_NM_dom_sf"/>
</dbReference>
<dbReference type="Proteomes" id="UP000503447">
    <property type="component" value="Chromosome"/>
</dbReference>
<evidence type="ECO:0000259" key="7">
    <source>
        <dbReference type="Pfam" id="PF02770"/>
    </source>
</evidence>
<dbReference type="GO" id="GO:0050660">
    <property type="term" value="F:flavin adenine dinucleotide binding"/>
    <property type="evidence" value="ECO:0007669"/>
    <property type="project" value="InterPro"/>
</dbReference>
<evidence type="ECO:0000256" key="3">
    <source>
        <dbReference type="ARBA" id="ARBA00022630"/>
    </source>
</evidence>
<sequence>MPFDAARLMEDTEAFCQEVRPAEELAYAERKFNDQVVPLAKKHNLLGMNIGPEYGGRGADNVSYFTALTRIGREGTTVRTFFSGHLSIGAYPIQTWGSDALKKKYLPAAARGEKVLAFGLTEPDAGSNPREMTTTYEKKGDRYVLNGVKYLISNGGIADAVIVFGYPAGAVGTGRISAFVLDTDQPGFEKESFAVNAKMGMPTSNTAMFEMHEAVVPAENLLGAEGDGFRVAMGTLVSGRLSVAAGCLGVIEDCLTETIEYAKVRKQHGKEIARHQLVQDHIAHIEMDRVASESMVLRAAEMKDRSAAHPGDKELARRADLLAAQAKFFATNAAWDAADRAVQVFGGRGWSTLYRPGRHLMDVRVCRIYEGTDEILKLKIAAAVLGKEWEAFK</sequence>
<protein>
    <submittedName>
        <fullName evidence="9">Isovaleryl-CoA dehydrogenase</fullName>
        <ecNumber evidence="9">1.3.8.4</ecNumber>
    </submittedName>
</protein>
<evidence type="ECO:0000313" key="9">
    <source>
        <dbReference type="EMBL" id="QJW98827.1"/>
    </source>
</evidence>
<gene>
    <name evidence="9" type="ORF">FTUN_6422</name>
</gene>
<comment type="cofactor">
    <cofactor evidence="1 5">
        <name>FAD</name>
        <dbReference type="ChEBI" id="CHEBI:57692"/>
    </cofactor>
</comment>
<evidence type="ECO:0000259" key="6">
    <source>
        <dbReference type="Pfam" id="PF00441"/>
    </source>
</evidence>
<dbReference type="Gene3D" id="1.20.140.10">
    <property type="entry name" value="Butyryl-CoA Dehydrogenase, subunit A, domain 3"/>
    <property type="match status" value="1"/>
</dbReference>
<keyword evidence="5 9" id="KW-0560">Oxidoreductase</keyword>
<evidence type="ECO:0000259" key="8">
    <source>
        <dbReference type="Pfam" id="PF02771"/>
    </source>
</evidence>
<dbReference type="PANTHER" id="PTHR43884:SF12">
    <property type="entry name" value="ISOVALERYL-COA DEHYDROGENASE, MITOCHONDRIAL-RELATED"/>
    <property type="match status" value="1"/>
</dbReference>
<dbReference type="EC" id="1.3.8.4" evidence="9"/>
<dbReference type="SUPFAM" id="SSF47203">
    <property type="entry name" value="Acyl-CoA dehydrogenase C-terminal domain-like"/>
    <property type="match status" value="1"/>
</dbReference>
<evidence type="ECO:0000256" key="1">
    <source>
        <dbReference type="ARBA" id="ARBA00001974"/>
    </source>
</evidence>
<dbReference type="InterPro" id="IPR006091">
    <property type="entry name" value="Acyl-CoA_Oxase/DH_mid-dom"/>
</dbReference>
<dbReference type="AlphaFoldDB" id="A0A6M5YXI1"/>
<evidence type="ECO:0000256" key="2">
    <source>
        <dbReference type="ARBA" id="ARBA00009347"/>
    </source>
</evidence>
<dbReference type="InterPro" id="IPR013786">
    <property type="entry name" value="AcylCoA_DH/ox_N"/>
</dbReference>
<evidence type="ECO:0000256" key="5">
    <source>
        <dbReference type="RuleBase" id="RU362125"/>
    </source>
</evidence>
<dbReference type="Gene3D" id="2.40.110.10">
    <property type="entry name" value="Butyryl-CoA Dehydrogenase, subunit A, domain 2"/>
    <property type="match status" value="1"/>
</dbReference>
<dbReference type="RefSeq" id="WP_171473913.1">
    <property type="nucleotide sequence ID" value="NZ_CP053452.2"/>
</dbReference>
<dbReference type="PANTHER" id="PTHR43884">
    <property type="entry name" value="ACYL-COA DEHYDROGENASE"/>
    <property type="match status" value="1"/>
</dbReference>
<keyword evidence="4 5" id="KW-0274">FAD</keyword>
<evidence type="ECO:0000313" key="10">
    <source>
        <dbReference type="Proteomes" id="UP000503447"/>
    </source>
</evidence>
<feature type="domain" description="Acyl-CoA dehydrogenase/oxidase C-terminal" evidence="6">
    <location>
        <begin position="226"/>
        <end position="384"/>
    </location>
</feature>
<feature type="domain" description="Acyl-CoA dehydrogenase/oxidase N-terminal" evidence="8">
    <location>
        <begin position="10"/>
        <end position="113"/>
    </location>
</feature>
<proteinExistence type="inferred from homology"/>
<feature type="domain" description="Acyl-CoA oxidase/dehydrogenase middle" evidence="7">
    <location>
        <begin position="117"/>
        <end position="211"/>
    </location>
</feature>
<dbReference type="EMBL" id="CP053452">
    <property type="protein sequence ID" value="QJW98827.1"/>
    <property type="molecule type" value="Genomic_DNA"/>
</dbReference>